<evidence type="ECO:0008006" key="3">
    <source>
        <dbReference type="Google" id="ProtNLM"/>
    </source>
</evidence>
<dbReference type="RefSeq" id="WP_201800735.1">
    <property type="nucleotide sequence ID" value="NZ_RSCL01000007.1"/>
</dbReference>
<evidence type="ECO:0000313" key="2">
    <source>
        <dbReference type="Proteomes" id="UP000271624"/>
    </source>
</evidence>
<dbReference type="EMBL" id="RSCL01000007">
    <property type="protein sequence ID" value="RUT05894.1"/>
    <property type="molecule type" value="Genomic_DNA"/>
</dbReference>
<organism evidence="1 2">
    <name type="scientific">Dulcicalothrix desertica PCC 7102</name>
    <dbReference type="NCBI Taxonomy" id="232991"/>
    <lineage>
        <taxon>Bacteria</taxon>
        <taxon>Bacillati</taxon>
        <taxon>Cyanobacteriota</taxon>
        <taxon>Cyanophyceae</taxon>
        <taxon>Nostocales</taxon>
        <taxon>Calotrichaceae</taxon>
        <taxon>Dulcicalothrix</taxon>
    </lineage>
</organism>
<dbReference type="AlphaFoldDB" id="A0A433VIF4"/>
<accession>A0A433VIF4</accession>
<dbReference type="Proteomes" id="UP000271624">
    <property type="component" value="Unassembled WGS sequence"/>
</dbReference>
<proteinExistence type="predicted"/>
<name>A0A433VIF4_9CYAN</name>
<keyword evidence="2" id="KW-1185">Reference proteome</keyword>
<comment type="caution">
    <text evidence="1">The sequence shown here is derived from an EMBL/GenBank/DDBJ whole genome shotgun (WGS) entry which is preliminary data.</text>
</comment>
<reference evidence="1" key="2">
    <citation type="journal article" date="2019" name="Genome Biol. Evol.">
        <title>Day and night: Metabolic profiles and evolutionary relationships of six axenic non-marine cyanobacteria.</title>
        <authorList>
            <person name="Will S.E."/>
            <person name="Henke P."/>
            <person name="Boedeker C."/>
            <person name="Huang S."/>
            <person name="Brinkmann H."/>
            <person name="Rohde M."/>
            <person name="Jarek M."/>
            <person name="Friedl T."/>
            <person name="Seufert S."/>
            <person name="Schumacher M."/>
            <person name="Overmann J."/>
            <person name="Neumann-Schaal M."/>
            <person name="Petersen J."/>
        </authorList>
    </citation>
    <scope>NUCLEOTIDE SEQUENCE [LARGE SCALE GENOMIC DNA]</scope>
    <source>
        <strain evidence="1">PCC 7102</strain>
    </source>
</reference>
<reference evidence="1" key="1">
    <citation type="submission" date="2018-12" db="EMBL/GenBank/DDBJ databases">
        <authorList>
            <person name="Will S."/>
            <person name="Neumann-Schaal M."/>
            <person name="Henke P."/>
        </authorList>
    </citation>
    <scope>NUCLEOTIDE SEQUENCE</scope>
    <source>
        <strain evidence="1">PCC 7102</strain>
    </source>
</reference>
<gene>
    <name evidence="1" type="ORF">DSM106972_031000</name>
</gene>
<sequence>MSQAGETKQLHFNVSPEQEEQIEWLRQAMGLTTAKETILRSISVVTVLHNYLQQGYQVRIATPNKQIHLVVPELEGEPQPTWKYLVSRPHPWRRQLHVKGRCLLASVVWQDMLENELNSEEAAENFDLPLDAIDEIIRYCEANKELIKMEDQEELYRLKEWVVNIKSNYIG</sequence>
<evidence type="ECO:0000313" key="1">
    <source>
        <dbReference type="EMBL" id="RUT05894.1"/>
    </source>
</evidence>
<protein>
    <recommendedName>
        <fullName evidence="3">DUF433 domain-containing protein</fullName>
    </recommendedName>
</protein>